<accession>K0J7Q4</accession>
<dbReference type="eggNOG" id="COG0332">
    <property type="taxonomic scope" value="Bacteria"/>
</dbReference>
<dbReference type="Gene3D" id="3.40.47.40">
    <property type="entry name" value="Stage V sporulation protein AD"/>
    <property type="match status" value="1"/>
</dbReference>
<dbReference type="RefSeq" id="WP_015010368.1">
    <property type="nucleotide sequence ID" value="NC_018704.1"/>
</dbReference>
<dbReference type="OrthoDB" id="9770068at2"/>
<dbReference type="SUPFAM" id="SSF53901">
    <property type="entry name" value="Thiolase-like"/>
    <property type="match status" value="1"/>
</dbReference>
<dbReference type="AlphaFoldDB" id="K0J7Q4"/>
<dbReference type="NCBIfam" id="NF009069">
    <property type="entry name" value="PRK12404.1"/>
    <property type="match status" value="1"/>
</dbReference>
<evidence type="ECO:0000313" key="1">
    <source>
        <dbReference type="EMBL" id="BAM47773.1"/>
    </source>
</evidence>
<dbReference type="PATRIC" id="fig|698758.3.peg.1637"/>
<dbReference type="InterPro" id="IPR010894">
    <property type="entry name" value="SpoVAD"/>
</dbReference>
<dbReference type="GO" id="GO:0016746">
    <property type="term" value="F:acyltransferase activity"/>
    <property type="evidence" value="ECO:0007669"/>
    <property type="project" value="InterPro"/>
</dbReference>
<proteinExistence type="predicted"/>
<keyword evidence="2" id="KW-1185">Reference proteome</keyword>
<dbReference type="NCBIfam" id="NF006160">
    <property type="entry name" value="PRK08304.1"/>
    <property type="match status" value="1"/>
</dbReference>
<dbReference type="KEGG" id="axl:AXY_16410"/>
<dbReference type="Proteomes" id="UP000006294">
    <property type="component" value="Chromosome"/>
</dbReference>
<organism evidence="1 2">
    <name type="scientific">Amphibacillus xylanus (strain ATCC 51415 / DSM 6626 / JCM 7361 / LMG 17667 / NBRC 15112 / Ep01)</name>
    <dbReference type="NCBI Taxonomy" id="698758"/>
    <lineage>
        <taxon>Bacteria</taxon>
        <taxon>Bacillati</taxon>
        <taxon>Bacillota</taxon>
        <taxon>Bacilli</taxon>
        <taxon>Bacillales</taxon>
        <taxon>Bacillaceae</taxon>
        <taxon>Amphibacillus</taxon>
    </lineage>
</organism>
<dbReference type="InterPro" id="IPR038369">
    <property type="entry name" value="SpoVAD_sf"/>
</dbReference>
<dbReference type="Pfam" id="PF07451">
    <property type="entry name" value="SpoVAD"/>
    <property type="match status" value="1"/>
</dbReference>
<evidence type="ECO:0000313" key="2">
    <source>
        <dbReference type="Proteomes" id="UP000006294"/>
    </source>
</evidence>
<protein>
    <submittedName>
        <fullName evidence="1">Stage V sporulation protein AD</fullName>
    </submittedName>
</protein>
<name>K0J7Q4_AMPXN</name>
<dbReference type="STRING" id="698758.AXY_16410"/>
<sequence length="336" mass="36486">MKIGKQSWIFNEKPVISAAATVAGPFEANGKLANEIDLFHKDLYMNQPTYEQAHQQLIEDATKLTVQKADLRFQDIDFFISGDLINQMTPTNFASRTHKIPFIGSFNACATSAGSLALAALMVNYKSANYVITGAASHNAAVEKQFRYPTEYGAQKPPTAQWTVTGAGFGLVSQTGTGPVVTRATIGRVIDLNQSDPFNMGAAMAPAAADTLKNHLKDHQLTLDHYDLIVTGDLGEIGRNLLIDILRKEQIYLKEEQLIDAGLSIYSQDQNVFSGGSGTGCSALYLYSQLYRKLSNKELNRILFIATGALLSPLSTLQNQSIPVIAHAVAIESEGV</sequence>
<dbReference type="PIRSF" id="PIRSF011570">
    <property type="entry name" value="SpoVAD"/>
    <property type="match status" value="1"/>
</dbReference>
<dbReference type="EMBL" id="AP012050">
    <property type="protein sequence ID" value="BAM47773.1"/>
    <property type="molecule type" value="Genomic_DNA"/>
</dbReference>
<dbReference type="HOGENOM" id="CLU_048574_0_0_9"/>
<gene>
    <name evidence="1" type="primary">spoVAD</name>
    <name evidence="1" type="ordered locus">AXY_16410</name>
</gene>
<reference evidence="1 2" key="1">
    <citation type="submission" date="2011-01" db="EMBL/GenBank/DDBJ databases">
        <title>Whole genome sequence of Amphibacillus xylinus NBRC 15112.</title>
        <authorList>
            <person name="Nakazawa H."/>
            <person name="Katano Y."/>
            <person name="Nakamura S."/>
            <person name="Sasagawa M."/>
            <person name="Fukada J."/>
            <person name="Arai T."/>
            <person name="Sasakura N."/>
            <person name="Mochizuki D."/>
            <person name="Hosoyama A."/>
            <person name="Harada K."/>
            <person name="Horikawa H."/>
            <person name="Kato Y."/>
            <person name="Harada T."/>
            <person name="Sasaki K."/>
            <person name="Sekiguchi M."/>
            <person name="Hodoyama M."/>
            <person name="Nishiko R."/>
            <person name="Narita H."/>
            <person name="Hanamaki A."/>
            <person name="Hata C."/>
            <person name="Konno Y."/>
            <person name="Niimura Y."/>
            <person name="Yamazaki S."/>
            <person name="Fujita N."/>
        </authorList>
    </citation>
    <scope>NUCLEOTIDE SEQUENCE [LARGE SCALE GENOMIC DNA]</scope>
    <source>
        <strain evidence="2">ATCC 51415 / DSM 6626 / JCM 7361 / LMG 17667 / NBRC 15112 / Ep01</strain>
    </source>
</reference>
<dbReference type="NCBIfam" id="TIGR02845">
    <property type="entry name" value="spore_V_AD"/>
    <property type="match status" value="1"/>
</dbReference>
<dbReference type="InterPro" id="IPR016039">
    <property type="entry name" value="Thiolase-like"/>
</dbReference>